<evidence type="ECO:0000259" key="7">
    <source>
        <dbReference type="PROSITE" id="PS51194"/>
    </source>
</evidence>
<dbReference type="Pfam" id="PF23002">
    <property type="entry name" value="PIN-like_DDX60"/>
    <property type="match status" value="1"/>
</dbReference>
<keyword evidence="1" id="KW-0547">Nucleotide-binding</keyword>
<dbReference type="PANTHER" id="PTHR44533">
    <property type="entry name" value="DEAD/H RNA HELICASE, PUTATIVE-RELATED"/>
    <property type="match status" value="1"/>
</dbReference>
<protein>
    <submittedName>
        <fullName evidence="8">P-loop containing nucleoside triphosphate hydrolase protein</fullName>
    </submittedName>
</protein>
<dbReference type="InterPro" id="IPR011545">
    <property type="entry name" value="DEAD/DEAH_box_helicase_dom"/>
</dbReference>
<dbReference type="GO" id="GO:0004386">
    <property type="term" value="F:helicase activity"/>
    <property type="evidence" value="ECO:0007669"/>
    <property type="project" value="UniProtKB-KW"/>
</dbReference>
<keyword evidence="4" id="KW-0067">ATP-binding</keyword>
<keyword evidence="9" id="KW-1185">Reference proteome</keyword>
<dbReference type="Gene3D" id="3.40.50.300">
    <property type="entry name" value="P-loop containing nucleotide triphosphate hydrolases"/>
    <property type="match status" value="2"/>
</dbReference>
<keyword evidence="2 8" id="KW-0378">Hydrolase</keyword>
<dbReference type="PROSITE" id="PS51194">
    <property type="entry name" value="HELICASE_CTER"/>
    <property type="match status" value="1"/>
</dbReference>
<feature type="domain" description="Helicase C-terminal" evidence="7">
    <location>
        <begin position="1258"/>
        <end position="1430"/>
    </location>
</feature>
<comment type="caution">
    <text evidence="8">The sequence shown here is derived from an EMBL/GenBank/DDBJ whole genome shotgun (WGS) entry which is preliminary data.</text>
</comment>
<feature type="region of interest" description="Disordered" evidence="5">
    <location>
        <begin position="1749"/>
        <end position="1829"/>
    </location>
</feature>
<dbReference type="GO" id="GO:0005737">
    <property type="term" value="C:cytoplasm"/>
    <property type="evidence" value="ECO:0007669"/>
    <property type="project" value="TreeGrafter"/>
</dbReference>
<dbReference type="EMBL" id="JAEVFJ010000044">
    <property type="protein sequence ID" value="KAH8085472.1"/>
    <property type="molecule type" value="Genomic_DNA"/>
</dbReference>
<keyword evidence="3" id="KW-0347">Helicase</keyword>
<dbReference type="InterPro" id="IPR059032">
    <property type="entry name" value="WHD_DDX60"/>
</dbReference>
<evidence type="ECO:0000256" key="4">
    <source>
        <dbReference type="ARBA" id="ARBA00022840"/>
    </source>
</evidence>
<dbReference type="InterPro" id="IPR055124">
    <property type="entry name" value="PIN-like_DDX60"/>
</dbReference>
<dbReference type="Pfam" id="PF26076">
    <property type="entry name" value="WHD_DDX60"/>
    <property type="match status" value="1"/>
</dbReference>
<dbReference type="OrthoDB" id="2320933at2759"/>
<reference evidence="8" key="1">
    <citation type="journal article" date="2021" name="New Phytol.">
        <title>Evolutionary innovations through gain and loss of genes in the ectomycorrhizal Boletales.</title>
        <authorList>
            <person name="Wu G."/>
            <person name="Miyauchi S."/>
            <person name="Morin E."/>
            <person name="Kuo A."/>
            <person name="Drula E."/>
            <person name="Varga T."/>
            <person name="Kohler A."/>
            <person name="Feng B."/>
            <person name="Cao Y."/>
            <person name="Lipzen A."/>
            <person name="Daum C."/>
            <person name="Hundley H."/>
            <person name="Pangilinan J."/>
            <person name="Johnson J."/>
            <person name="Barry K."/>
            <person name="LaButti K."/>
            <person name="Ng V."/>
            <person name="Ahrendt S."/>
            <person name="Min B."/>
            <person name="Choi I.G."/>
            <person name="Park H."/>
            <person name="Plett J.M."/>
            <person name="Magnuson J."/>
            <person name="Spatafora J.W."/>
            <person name="Nagy L.G."/>
            <person name="Henrissat B."/>
            <person name="Grigoriev I.V."/>
            <person name="Yang Z.L."/>
            <person name="Xu J."/>
            <person name="Martin F.M."/>
        </authorList>
    </citation>
    <scope>NUCLEOTIDE SEQUENCE</scope>
    <source>
        <strain evidence="8">KKN 215</strain>
    </source>
</reference>
<dbReference type="Pfam" id="PF00271">
    <property type="entry name" value="Helicase_C"/>
    <property type="match status" value="1"/>
</dbReference>
<feature type="region of interest" description="Disordered" evidence="5">
    <location>
        <begin position="600"/>
        <end position="629"/>
    </location>
</feature>
<dbReference type="GO" id="GO:0005524">
    <property type="term" value="F:ATP binding"/>
    <property type="evidence" value="ECO:0007669"/>
    <property type="project" value="UniProtKB-KW"/>
</dbReference>
<evidence type="ECO:0000313" key="9">
    <source>
        <dbReference type="Proteomes" id="UP000813824"/>
    </source>
</evidence>
<evidence type="ECO:0000256" key="5">
    <source>
        <dbReference type="SAM" id="MobiDB-lite"/>
    </source>
</evidence>
<dbReference type="Pfam" id="PF00270">
    <property type="entry name" value="DEAD"/>
    <property type="match status" value="1"/>
</dbReference>
<evidence type="ECO:0000256" key="2">
    <source>
        <dbReference type="ARBA" id="ARBA00022801"/>
    </source>
</evidence>
<dbReference type="InterPro" id="IPR001650">
    <property type="entry name" value="Helicase_C-like"/>
</dbReference>
<feature type="domain" description="Helicase ATP-binding" evidence="6">
    <location>
        <begin position="827"/>
        <end position="1006"/>
    </location>
</feature>
<dbReference type="FunFam" id="3.40.50.300:FF:001039">
    <property type="entry name" value="ATP-dependent RNA helicase DDX60"/>
    <property type="match status" value="1"/>
</dbReference>
<accession>A0A8K0UGU3</accession>
<organism evidence="8 9">
    <name type="scientific">Cristinia sonorae</name>
    <dbReference type="NCBI Taxonomy" id="1940300"/>
    <lineage>
        <taxon>Eukaryota</taxon>
        <taxon>Fungi</taxon>
        <taxon>Dikarya</taxon>
        <taxon>Basidiomycota</taxon>
        <taxon>Agaricomycotina</taxon>
        <taxon>Agaricomycetes</taxon>
        <taxon>Agaricomycetidae</taxon>
        <taxon>Agaricales</taxon>
        <taxon>Pleurotineae</taxon>
        <taxon>Stephanosporaceae</taxon>
        <taxon>Cristinia</taxon>
    </lineage>
</organism>
<dbReference type="InterPro" id="IPR014001">
    <property type="entry name" value="Helicase_ATP-bd"/>
</dbReference>
<evidence type="ECO:0000259" key="6">
    <source>
        <dbReference type="PROSITE" id="PS51192"/>
    </source>
</evidence>
<dbReference type="SMART" id="SM00490">
    <property type="entry name" value="HELICc"/>
    <property type="match status" value="1"/>
</dbReference>
<evidence type="ECO:0000313" key="8">
    <source>
        <dbReference type="EMBL" id="KAH8085472.1"/>
    </source>
</evidence>
<dbReference type="SMART" id="SM00487">
    <property type="entry name" value="DEXDc"/>
    <property type="match status" value="1"/>
</dbReference>
<dbReference type="SUPFAM" id="SSF52540">
    <property type="entry name" value="P-loop containing nucleoside triphosphate hydrolases"/>
    <property type="match status" value="1"/>
</dbReference>
<proteinExistence type="predicted"/>
<name>A0A8K0UGU3_9AGAR</name>
<dbReference type="GO" id="GO:0003676">
    <property type="term" value="F:nucleic acid binding"/>
    <property type="evidence" value="ECO:0007669"/>
    <property type="project" value="InterPro"/>
</dbReference>
<dbReference type="PANTHER" id="PTHR44533:SF4">
    <property type="entry name" value="DEAD_H RNA HELICASE, PUTATIVE-RELATED"/>
    <property type="match status" value="1"/>
</dbReference>
<dbReference type="PROSITE" id="PS51192">
    <property type="entry name" value="HELICASE_ATP_BIND_1"/>
    <property type="match status" value="1"/>
</dbReference>
<gene>
    <name evidence="8" type="ORF">BXZ70DRAFT_957192</name>
</gene>
<feature type="compositionally biased region" description="Acidic residues" evidence="5">
    <location>
        <begin position="1751"/>
        <end position="1761"/>
    </location>
</feature>
<dbReference type="GO" id="GO:0016787">
    <property type="term" value="F:hydrolase activity"/>
    <property type="evidence" value="ECO:0007669"/>
    <property type="project" value="UniProtKB-KW"/>
</dbReference>
<evidence type="ECO:0000256" key="1">
    <source>
        <dbReference type="ARBA" id="ARBA00022741"/>
    </source>
</evidence>
<dbReference type="InterPro" id="IPR052431">
    <property type="entry name" value="SKI2_subfamily_helicases"/>
</dbReference>
<dbReference type="InterPro" id="IPR027417">
    <property type="entry name" value="P-loop_NTPase"/>
</dbReference>
<evidence type="ECO:0000256" key="3">
    <source>
        <dbReference type="ARBA" id="ARBA00022806"/>
    </source>
</evidence>
<sequence length="1854" mass="208190">MHGSNDLFLDCLRPDATSRVETLSCFPSIQETISLRIPSSSRPRHPRPLSIPTALTKTTPMDFDDFELDGLGELKKPTLASADAALDFLNERWYSLISRRGRTMDLIGDYAGSELFLIDGNSLLQEILDDDLLALARKSEVSFQILHAIHALEQVLENFQRRDATFEIAFWEDTRHLVLSTGGDIFQYASRLLARTMLMKHLATTNISLHVFGGVEDPKWHEYLRIKRPMFIMLNDGSTVASSAEVTLLQRSAMFTFISQGVAIAILHGAIFRDSKISTLVMEQRQDKDAAHRFAPDFWGCVKSAARSLKRKEDELIVKALGAKSKTPSRYVRTSGASDGLHAALIATAYIYKVNHAGDLPRTAELLYAFIAHCFILPGLSVEERAQPMQPAIPDLEHLIREVFLPHIFLALRTQIETCLVDIDGRVFTSLLVCLLKNPHSSLEEIIGADFKAQVDDVWCKFDLPSVDFSFFATQYIVPSEPSPPASSRTSVPKALGILPFSNPTFDDILGSVDIDVEDTHYVAPGSRFGFNERFVDKEHWHSHRHLLPRHLSGESEPMDAWQRMKQLRRDQNFKKQLQWHAKTLTGAFGVILEPIVITPGQSSKDTGVPPNRQSHTRKQPKKEHISSAEKIRRANLEKKQADADKANLTWWTRELTSLTNMTTTQKITRVEALQRNERRAGTESWLAVMLRLYDLNLQFLLWLEHPDAIHSEKVRDTFTTSIVSRVKSICELGGLWPSAMSQLRSILTALGFSRYTPSLVEESPNQSAVDRKFGFVFARLDEFMRITEHPVVWQLRVFGEYMDRSMDSQSDSRVSFKPDAWQRKVLDCLDANESVLVVAPTSAGKTFISYYAMEKVLRGSDRDILVYIAPTKALVTQIAAEVYGRFSKNFTSGRSCWAIHTRDYRINSSTNCQILITVPEILATMLLSPALARVWTPYIKWIILDEIHTIGQSGGGEESGGQASAGAVWEQILLLAPCPIIGLSATIGHPERFNAWLESVQQQHGYKHTFIHHPHRYSHLRKFTYLMQDDLDPTAFPGLEKYTESSNIKFLHPVSLLSAGIRNLPPDFSLEARDCLSLYYALHALRSELSIDISDLKPSRFFKKGDLLRQKDILAYEAQLKEVLTRLIKESDPREVSSPVQKVVQTLQDVEVSRRDAIHISEPGSFFNNLLYLLSDLHAKGDLPALLFQFDRQGCEAMLKHLLHNLESSERTWRETSPVWATKIRKWKIWQNGERERERQAEKAAKRHKKADEEEGRIDATTTWEETFEPNDPSPQFSFVGRSAYTKADLEESLGEIARAGIPQWALDGLRRGIAVHHSGMNKAYRSLVESLYRLGFVRVIICTGTLALGINAPTRTSVFCGDSPFLTALMYRQCGGRAGRRGFDLLGRIVFYGLAMDRVQRLVLSRLPSLGGSFPMTSTLVLRLFNLLEGSNNSPFAAAAIRNMLQLPHISFTSDIGRDQLLHHTRFSIDYLRRSGLLDANGHPIDLFGIAAHLYYTEPSNLALVALLRHGVIHRICNQTSMINAQRDFMLIMCHLFGRRDVPSVYSSSKNVKELIRKSPSMVILPPLPAKARTVLQAHNAEILRIFSGYALNYASQDVDETTVHTLPVSGRHIPKSNASRASEVNTVFYSFLQRGAVRTAVRSPFVANSGHDDTFTGIPELTKTAKRGLHLNDHAIPSLHRIVPPSSESASPLNAYLLDYFIHGQKQALTTVNGIRGGDLWYLLQDFTLTLKAVRSTLEKLLLGDAAREDEDEEDTDPAEMVGDVATEGEVSGRAVGSTGKKGAGNGRTEEVTVTPVVDRPKAISRKPQPGTGGPQIPPRPPGVSDANWRVFLVVHTVTEEFEAKFRTMWA</sequence>
<dbReference type="Proteomes" id="UP000813824">
    <property type="component" value="Unassembled WGS sequence"/>
</dbReference>